<feature type="DNA-binding region" description="H-T-H motif" evidence="2">
    <location>
        <begin position="32"/>
        <end position="51"/>
    </location>
</feature>
<dbReference type="SUPFAM" id="SSF46689">
    <property type="entry name" value="Homeodomain-like"/>
    <property type="match status" value="1"/>
</dbReference>
<dbReference type="GO" id="GO:0000976">
    <property type="term" value="F:transcription cis-regulatory region binding"/>
    <property type="evidence" value="ECO:0007669"/>
    <property type="project" value="TreeGrafter"/>
</dbReference>
<name>A0A378N0Z4_MANHA</name>
<dbReference type="RefSeq" id="WP_006251539.1">
    <property type="nucleotide sequence ID" value="NZ_CP017484.1"/>
</dbReference>
<dbReference type="PROSITE" id="PS01081">
    <property type="entry name" value="HTH_TETR_1"/>
    <property type="match status" value="1"/>
</dbReference>
<dbReference type="Pfam" id="PF22604">
    <property type="entry name" value="TetR_HI_0893_C"/>
    <property type="match status" value="1"/>
</dbReference>
<gene>
    <name evidence="4" type="ORF">NCTC10638_02785</name>
</gene>
<keyword evidence="1 2" id="KW-0238">DNA-binding</keyword>
<proteinExistence type="predicted"/>
<accession>A0A378N0Z4</accession>
<evidence type="ECO:0000256" key="2">
    <source>
        <dbReference type="PROSITE-ProRule" id="PRU00335"/>
    </source>
</evidence>
<dbReference type="PANTHER" id="PTHR30055">
    <property type="entry name" value="HTH-TYPE TRANSCRIPTIONAL REGULATOR RUTR"/>
    <property type="match status" value="1"/>
</dbReference>
<dbReference type="PRINTS" id="PR00455">
    <property type="entry name" value="HTHTETR"/>
</dbReference>
<dbReference type="GO" id="GO:0003700">
    <property type="term" value="F:DNA-binding transcription factor activity"/>
    <property type="evidence" value="ECO:0007669"/>
    <property type="project" value="TreeGrafter"/>
</dbReference>
<dbReference type="PANTHER" id="PTHR30055:SF207">
    <property type="entry name" value="HTH-TYPE TRANSCRIPTIONAL REPRESSOR FATR"/>
    <property type="match status" value="1"/>
</dbReference>
<dbReference type="InterPro" id="IPR054422">
    <property type="entry name" value="TetR-like_HI_0893_C"/>
</dbReference>
<protein>
    <submittedName>
        <fullName evidence="4">Uncharacterized HTH-type transcriptional regulator HI_0893</fullName>
    </submittedName>
</protein>
<dbReference type="EMBL" id="UGPN01000002">
    <property type="protein sequence ID" value="STY61567.1"/>
    <property type="molecule type" value="Genomic_DNA"/>
</dbReference>
<dbReference type="Pfam" id="PF00440">
    <property type="entry name" value="TetR_N"/>
    <property type="match status" value="1"/>
</dbReference>
<organism evidence="4 5">
    <name type="scientific">Mannheimia haemolytica</name>
    <name type="common">Pasteurella haemolytica</name>
    <dbReference type="NCBI Taxonomy" id="75985"/>
    <lineage>
        <taxon>Bacteria</taxon>
        <taxon>Pseudomonadati</taxon>
        <taxon>Pseudomonadota</taxon>
        <taxon>Gammaproteobacteria</taxon>
        <taxon>Pasteurellales</taxon>
        <taxon>Pasteurellaceae</taxon>
        <taxon>Mannheimia</taxon>
    </lineage>
</organism>
<dbReference type="AlphaFoldDB" id="A0A378N0Z4"/>
<dbReference type="Proteomes" id="UP000254802">
    <property type="component" value="Unassembled WGS sequence"/>
</dbReference>
<sequence length="190" mass="22105">MSRRSEPKEEMVNRILSATESLIVQEGLQNLSMRSIAKEAGIASGTLYLYFKTKDDLLHSLAAQLLECYNGYMHFEFKPEMALFEQYKALVNKKWQFLIERLDLVKQFQAVIGIDELIRETIADETSFWNKLILEGKKQRIIADLPNELLYGLSIGTLVDIQYLQNLNQENQFDGYLDEIILRTWKAITF</sequence>
<dbReference type="STRING" id="75985.WC39_06515"/>
<evidence type="ECO:0000259" key="3">
    <source>
        <dbReference type="PROSITE" id="PS50977"/>
    </source>
</evidence>
<evidence type="ECO:0000256" key="1">
    <source>
        <dbReference type="ARBA" id="ARBA00023125"/>
    </source>
</evidence>
<dbReference type="InterPro" id="IPR023772">
    <property type="entry name" value="DNA-bd_HTH_TetR-type_CS"/>
</dbReference>
<evidence type="ECO:0000313" key="4">
    <source>
        <dbReference type="EMBL" id="STY61567.1"/>
    </source>
</evidence>
<dbReference type="InterPro" id="IPR050109">
    <property type="entry name" value="HTH-type_TetR-like_transc_reg"/>
</dbReference>
<dbReference type="PROSITE" id="PS50977">
    <property type="entry name" value="HTH_TETR_2"/>
    <property type="match status" value="1"/>
</dbReference>
<dbReference type="InterPro" id="IPR009057">
    <property type="entry name" value="Homeodomain-like_sf"/>
</dbReference>
<evidence type="ECO:0000313" key="5">
    <source>
        <dbReference type="Proteomes" id="UP000254802"/>
    </source>
</evidence>
<feature type="domain" description="HTH tetR-type" evidence="3">
    <location>
        <begin position="9"/>
        <end position="69"/>
    </location>
</feature>
<dbReference type="InterPro" id="IPR001647">
    <property type="entry name" value="HTH_TetR"/>
</dbReference>
<reference evidence="4 5" key="1">
    <citation type="submission" date="2018-06" db="EMBL/GenBank/DDBJ databases">
        <authorList>
            <consortium name="Pathogen Informatics"/>
            <person name="Doyle S."/>
        </authorList>
    </citation>
    <scope>NUCLEOTIDE SEQUENCE [LARGE SCALE GENOMIC DNA]</scope>
    <source>
        <strain evidence="4 5">NCTC10638</strain>
    </source>
</reference>
<dbReference type="Gene3D" id="1.10.357.10">
    <property type="entry name" value="Tetracycline Repressor, domain 2"/>
    <property type="match status" value="1"/>
</dbReference>